<dbReference type="InterPro" id="IPR002052">
    <property type="entry name" value="DNA_methylase_N6_adenine_CS"/>
</dbReference>
<dbReference type="CDD" id="cd02440">
    <property type="entry name" value="AdoMet_MTases"/>
    <property type="match status" value="1"/>
</dbReference>
<dbReference type="GO" id="GO:0102559">
    <property type="term" value="F:peptide chain release factor N(5)-glutamine methyltransferase activity"/>
    <property type="evidence" value="ECO:0007669"/>
    <property type="project" value="UniProtKB-EC"/>
</dbReference>
<dbReference type="STRING" id="1073325.SAMN05444483_10346"/>
<keyword evidence="9" id="KW-1185">Reference proteome</keyword>
<keyword evidence="2 8" id="KW-0489">Methyltransferase</keyword>
<dbReference type="Pfam" id="PF17827">
    <property type="entry name" value="PrmC_N"/>
    <property type="match status" value="1"/>
</dbReference>
<dbReference type="EC" id="2.1.1.297" evidence="1"/>
<dbReference type="InterPro" id="IPR019874">
    <property type="entry name" value="RF_methyltr_PrmC"/>
</dbReference>
<evidence type="ECO:0000256" key="3">
    <source>
        <dbReference type="ARBA" id="ARBA00022679"/>
    </source>
</evidence>
<sequence>MKLNILKEEFCTALLSDYPAEEAHSFFFMLTQAYFKVSRLDLALNPNIEIDATEADKLEQAKLRLLQHEPIQHILGTTEFFSLNFQVSKDVLIPRPETEELVQWILDDVSANDSTIKLTELGTGSGCIAISLAKSLSGSKISAVDISEKALKIAKLNANKNEVFIDFSLQDILELEQLPENQDVIVSNPPYVRELEKKAMQRNVLDYEPEQALYVADHDPLIFYKQIANLAKKSLIPDGKLYFEINQYLAAETEKLLQDQGFTTELRKDIFGNYRMLKGIKQ</sequence>
<dbReference type="Gene3D" id="3.40.50.150">
    <property type="entry name" value="Vaccinia Virus protein VP39"/>
    <property type="match status" value="1"/>
</dbReference>
<evidence type="ECO:0000256" key="1">
    <source>
        <dbReference type="ARBA" id="ARBA00012771"/>
    </source>
</evidence>
<evidence type="ECO:0000256" key="5">
    <source>
        <dbReference type="ARBA" id="ARBA00048391"/>
    </source>
</evidence>
<dbReference type="NCBIfam" id="TIGR00536">
    <property type="entry name" value="hemK_fam"/>
    <property type="match status" value="1"/>
</dbReference>
<proteinExistence type="predicted"/>
<dbReference type="AlphaFoldDB" id="A0A1M5F6T3"/>
<dbReference type="InterPro" id="IPR029063">
    <property type="entry name" value="SAM-dependent_MTases_sf"/>
</dbReference>
<dbReference type="PANTHER" id="PTHR18895:SF74">
    <property type="entry name" value="MTRF1L RELEASE FACTOR GLUTAMINE METHYLTRANSFERASE"/>
    <property type="match status" value="1"/>
</dbReference>
<dbReference type="Proteomes" id="UP000183945">
    <property type="component" value="Unassembled WGS sequence"/>
</dbReference>
<evidence type="ECO:0000259" key="7">
    <source>
        <dbReference type="Pfam" id="PF17827"/>
    </source>
</evidence>
<evidence type="ECO:0000313" key="9">
    <source>
        <dbReference type="Proteomes" id="UP000183945"/>
    </source>
</evidence>
<dbReference type="RefSeq" id="WP_072877845.1">
    <property type="nucleotide sequence ID" value="NZ_FQVT01000003.1"/>
</dbReference>
<name>A0A1M5F6T3_SALEC</name>
<dbReference type="OrthoDB" id="9800643at2"/>
<evidence type="ECO:0000256" key="2">
    <source>
        <dbReference type="ARBA" id="ARBA00022603"/>
    </source>
</evidence>
<comment type="catalytic activity">
    <reaction evidence="5">
        <text>L-glutaminyl-[peptide chain release factor] + S-adenosyl-L-methionine = N(5)-methyl-L-glutaminyl-[peptide chain release factor] + S-adenosyl-L-homocysteine + H(+)</text>
        <dbReference type="Rhea" id="RHEA:42896"/>
        <dbReference type="Rhea" id="RHEA-COMP:10271"/>
        <dbReference type="Rhea" id="RHEA-COMP:10272"/>
        <dbReference type="ChEBI" id="CHEBI:15378"/>
        <dbReference type="ChEBI" id="CHEBI:30011"/>
        <dbReference type="ChEBI" id="CHEBI:57856"/>
        <dbReference type="ChEBI" id="CHEBI:59789"/>
        <dbReference type="ChEBI" id="CHEBI:61891"/>
        <dbReference type="EC" id="2.1.1.297"/>
    </reaction>
</comment>
<dbReference type="InterPro" id="IPR040758">
    <property type="entry name" value="PrmC_N"/>
</dbReference>
<organism evidence="8 9">
    <name type="scientific">Salegentibacter echinorum</name>
    <dbReference type="NCBI Taxonomy" id="1073325"/>
    <lineage>
        <taxon>Bacteria</taxon>
        <taxon>Pseudomonadati</taxon>
        <taxon>Bacteroidota</taxon>
        <taxon>Flavobacteriia</taxon>
        <taxon>Flavobacteriales</taxon>
        <taxon>Flavobacteriaceae</taxon>
        <taxon>Salegentibacter</taxon>
    </lineage>
</organism>
<evidence type="ECO:0000313" key="8">
    <source>
        <dbReference type="EMBL" id="SHF87108.1"/>
    </source>
</evidence>
<dbReference type="PROSITE" id="PS00092">
    <property type="entry name" value="N6_MTASE"/>
    <property type="match status" value="1"/>
</dbReference>
<evidence type="ECO:0000259" key="6">
    <source>
        <dbReference type="Pfam" id="PF05175"/>
    </source>
</evidence>
<dbReference type="Gene3D" id="1.10.8.10">
    <property type="entry name" value="DNA helicase RuvA subunit, C-terminal domain"/>
    <property type="match status" value="1"/>
</dbReference>
<dbReference type="InterPro" id="IPR004556">
    <property type="entry name" value="HemK-like"/>
</dbReference>
<evidence type="ECO:0000256" key="4">
    <source>
        <dbReference type="ARBA" id="ARBA00022691"/>
    </source>
</evidence>
<keyword evidence="3 8" id="KW-0808">Transferase</keyword>
<dbReference type="PANTHER" id="PTHR18895">
    <property type="entry name" value="HEMK METHYLTRANSFERASE"/>
    <property type="match status" value="1"/>
</dbReference>
<reference evidence="9" key="1">
    <citation type="submission" date="2016-11" db="EMBL/GenBank/DDBJ databases">
        <authorList>
            <person name="Varghese N."/>
            <person name="Submissions S."/>
        </authorList>
    </citation>
    <scope>NUCLEOTIDE SEQUENCE [LARGE SCALE GENOMIC DNA]</scope>
    <source>
        <strain evidence="9">DSM 24579</strain>
    </source>
</reference>
<dbReference type="GO" id="GO:0032259">
    <property type="term" value="P:methylation"/>
    <property type="evidence" value="ECO:0007669"/>
    <property type="project" value="UniProtKB-KW"/>
</dbReference>
<dbReference type="InterPro" id="IPR007848">
    <property type="entry name" value="Small_mtfrase_dom"/>
</dbReference>
<dbReference type="SUPFAM" id="SSF53335">
    <property type="entry name" value="S-adenosyl-L-methionine-dependent methyltransferases"/>
    <property type="match status" value="1"/>
</dbReference>
<gene>
    <name evidence="8" type="ORF">SAMN05444483_10346</name>
</gene>
<feature type="domain" description="Release factor glutamine methyltransferase N-terminal" evidence="7">
    <location>
        <begin position="28"/>
        <end position="76"/>
    </location>
</feature>
<accession>A0A1M5F6T3</accession>
<feature type="domain" description="Methyltransferase small" evidence="6">
    <location>
        <begin position="114"/>
        <end position="197"/>
    </location>
</feature>
<dbReference type="NCBIfam" id="TIGR03534">
    <property type="entry name" value="RF_mod_PrmC"/>
    <property type="match status" value="1"/>
</dbReference>
<protein>
    <recommendedName>
        <fullName evidence="1">peptide chain release factor N(5)-glutamine methyltransferase</fullName>
        <ecNumber evidence="1">2.1.1.297</ecNumber>
    </recommendedName>
</protein>
<keyword evidence="4" id="KW-0949">S-adenosyl-L-methionine</keyword>
<dbReference type="EMBL" id="FQVT01000003">
    <property type="protein sequence ID" value="SHF87108.1"/>
    <property type="molecule type" value="Genomic_DNA"/>
</dbReference>
<dbReference type="InterPro" id="IPR050320">
    <property type="entry name" value="N5-glutamine_MTase"/>
</dbReference>
<dbReference type="GO" id="GO:0003676">
    <property type="term" value="F:nucleic acid binding"/>
    <property type="evidence" value="ECO:0007669"/>
    <property type="project" value="InterPro"/>
</dbReference>
<dbReference type="Pfam" id="PF05175">
    <property type="entry name" value="MTS"/>
    <property type="match status" value="1"/>
</dbReference>